<dbReference type="Proteomes" id="UP001492541">
    <property type="component" value="Chromosome"/>
</dbReference>
<evidence type="ECO:0000313" key="1">
    <source>
        <dbReference type="EMBL" id="XAT64028.1"/>
    </source>
</evidence>
<dbReference type="EMBL" id="CP087714">
    <property type="protein sequence ID" value="XAT64028.1"/>
    <property type="molecule type" value="Genomic_DNA"/>
</dbReference>
<accession>A0ABZ3H380</accession>
<keyword evidence="2" id="KW-1185">Reference proteome</keyword>
<proteinExistence type="predicted"/>
<dbReference type="RefSeq" id="WP_193806577.1">
    <property type="nucleotide sequence ID" value="NZ_CP087714.1"/>
</dbReference>
<gene>
    <name evidence="1" type="ORF">LPQ35_01285</name>
</gene>
<sequence>MFAKSFRTLNTFLKFIMALLTKNSISILVQWYQDLFRGWYDSYESPVHSKFDDQDFWGLKSIAYNAPIISISDPKQAVKDLASYSRQYRDDLDALIKIDPDTGTPYIMPEDMDQVKQITQDLVRKTAGYVKGLIEYYNENAYSTPLGVSK</sequence>
<reference evidence="1 2" key="1">
    <citation type="submission" date="2021-11" db="EMBL/GenBank/DDBJ databases">
        <title>Whole genome of Geoglobus acetivorans.</title>
        <authorList>
            <person name="Liu D."/>
        </authorList>
    </citation>
    <scope>NUCLEOTIDE SEQUENCE [LARGE SCALE GENOMIC DNA]</scope>
    <source>
        <strain evidence="1 2">SBH6</strain>
    </source>
</reference>
<evidence type="ECO:0000313" key="2">
    <source>
        <dbReference type="Proteomes" id="UP001492541"/>
    </source>
</evidence>
<protein>
    <submittedName>
        <fullName evidence="1">Uncharacterized protein</fullName>
    </submittedName>
</protein>
<dbReference type="GeneID" id="90448276"/>
<organism evidence="1 2">
    <name type="scientific">Geoglobus acetivorans</name>
    <dbReference type="NCBI Taxonomy" id="565033"/>
    <lineage>
        <taxon>Archaea</taxon>
        <taxon>Methanobacteriati</taxon>
        <taxon>Methanobacteriota</taxon>
        <taxon>Archaeoglobi</taxon>
        <taxon>Archaeoglobales</taxon>
        <taxon>Archaeoglobaceae</taxon>
        <taxon>Geoglobus</taxon>
    </lineage>
</organism>
<name>A0ABZ3H380_GEOAI</name>